<sequence>VIALLWQVVAEEERPEEDEGKNVGVEEQRPGVVETGGLYFRSFY</sequence>
<dbReference type="EMBL" id="BKCJ011811442">
    <property type="protein sequence ID" value="GFD54889.1"/>
    <property type="molecule type" value="Genomic_DNA"/>
</dbReference>
<proteinExistence type="predicted"/>
<feature type="non-terminal residue" evidence="1">
    <location>
        <position position="1"/>
    </location>
</feature>
<reference evidence="1" key="1">
    <citation type="journal article" date="2019" name="Sci. Rep.">
        <title>Draft genome of Tanacetum cinerariifolium, the natural source of mosquito coil.</title>
        <authorList>
            <person name="Yamashiro T."/>
            <person name="Shiraishi A."/>
            <person name="Satake H."/>
            <person name="Nakayama K."/>
        </authorList>
    </citation>
    <scope>NUCLEOTIDE SEQUENCE</scope>
</reference>
<protein>
    <submittedName>
        <fullName evidence="1">Uncharacterized protein</fullName>
    </submittedName>
</protein>
<dbReference type="AlphaFoldDB" id="A0A699X5V7"/>
<evidence type="ECO:0000313" key="1">
    <source>
        <dbReference type="EMBL" id="GFD54889.1"/>
    </source>
</evidence>
<comment type="caution">
    <text evidence="1">The sequence shown here is derived from an EMBL/GenBank/DDBJ whole genome shotgun (WGS) entry which is preliminary data.</text>
</comment>
<organism evidence="1">
    <name type="scientific">Tanacetum cinerariifolium</name>
    <name type="common">Dalmatian daisy</name>
    <name type="synonym">Chrysanthemum cinerariifolium</name>
    <dbReference type="NCBI Taxonomy" id="118510"/>
    <lineage>
        <taxon>Eukaryota</taxon>
        <taxon>Viridiplantae</taxon>
        <taxon>Streptophyta</taxon>
        <taxon>Embryophyta</taxon>
        <taxon>Tracheophyta</taxon>
        <taxon>Spermatophyta</taxon>
        <taxon>Magnoliopsida</taxon>
        <taxon>eudicotyledons</taxon>
        <taxon>Gunneridae</taxon>
        <taxon>Pentapetalae</taxon>
        <taxon>asterids</taxon>
        <taxon>campanulids</taxon>
        <taxon>Asterales</taxon>
        <taxon>Asteraceae</taxon>
        <taxon>Asteroideae</taxon>
        <taxon>Anthemideae</taxon>
        <taxon>Anthemidinae</taxon>
        <taxon>Tanacetum</taxon>
    </lineage>
</organism>
<name>A0A699X5V7_TANCI</name>
<accession>A0A699X5V7</accession>
<gene>
    <name evidence="1" type="ORF">Tci_926858</name>
</gene>